<keyword evidence="1" id="KW-0812">Transmembrane</keyword>
<keyword evidence="1" id="KW-1133">Transmembrane helix</keyword>
<feature type="transmembrane region" description="Helical" evidence="1">
    <location>
        <begin position="51"/>
        <end position="75"/>
    </location>
</feature>
<proteinExistence type="predicted"/>
<keyword evidence="3" id="KW-1185">Reference proteome</keyword>
<keyword evidence="1" id="KW-0472">Membrane</keyword>
<dbReference type="Pfam" id="PF12679">
    <property type="entry name" value="ABC2_membrane_2"/>
    <property type="match status" value="1"/>
</dbReference>
<organism evidence="2 3">
    <name type="scientific">Solibacillus merdavium</name>
    <dbReference type="NCBI Taxonomy" id="2762218"/>
    <lineage>
        <taxon>Bacteria</taxon>
        <taxon>Bacillati</taxon>
        <taxon>Bacillota</taxon>
        <taxon>Bacilli</taxon>
        <taxon>Bacillales</taxon>
        <taxon>Caryophanaceae</taxon>
        <taxon>Solibacillus</taxon>
    </lineage>
</organism>
<feature type="transmembrane region" description="Helical" evidence="1">
    <location>
        <begin position="163"/>
        <end position="188"/>
    </location>
</feature>
<dbReference type="PANTHER" id="PTHR43471:SF1">
    <property type="entry name" value="ABC TRANSPORTER PERMEASE PROTEIN NOSY-RELATED"/>
    <property type="match status" value="1"/>
</dbReference>
<evidence type="ECO:0000313" key="2">
    <source>
        <dbReference type="EMBL" id="MBD8032486.1"/>
    </source>
</evidence>
<feature type="transmembrane region" description="Helical" evidence="1">
    <location>
        <begin position="96"/>
        <end position="122"/>
    </location>
</feature>
<dbReference type="EMBL" id="JACSPW010000003">
    <property type="protein sequence ID" value="MBD8032486.1"/>
    <property type="molecule type" value="Genomic_DNA"/>
</dbReference>
<feature type="transmembrane region" description="Helical" evidence="1">
    <location>
        <begin position="20"/>
        <end position="39"/>
    </location>
</feature>
<protein>
    <submittedName>
        <fullName evidence="2">ABC transporter permease subunit</fullName>
    </submittedName>
</protein>
<dbReference type="PANTHER" id="PTHR43471">
    <property type="entry name" value="ABC TRANSPORTER PERMEASE"/>
    <property type="match status" value="1"/>
</dbReference>
<name>A0ABR8XKP7_9BACL</name>
<evidence type="ECO:0000256" key="1">
    <source>
        <dbReference type="SAM" id="Phobius"/>
    </source>
</evidence>
<evidence type="ECO:0000313" key="3">
    <source>
        <dbReference type="Proteomes" id="UP000600565"/>
    </source>
</evidence>
<sequence length="265" mass="30014">MIKFIQLEMKQLIRSKWLQIVTVLFVVTFTSVLMIQQIAMPDAQGFTRQSAAMLNVLLFLLPLFILTIGSMSLAADRESGWLNLLKTYPMSNGKYIFTKWIGLFNVFLFITLLAITLSYMMGSFFGGISLNGPFIVFILILLLLFTSLSIFVGVIAKNRLHALALALGVWSMITLILSYVLMAVGTIISENLLKTFISLSIHINPLEWLRFSYFVFTDQSAVLGPAFYELVKFYDSTVGLFYYSLFTALWGVSPLLLATYLLKRR</sequence>
<comment type="caution">
    <text evidence="2">The sequence shown here is derived from an EMBL/GenBank/DDBJ whole genome shotgun (WGS) entry which is preliminary data.</text>
</comment>
<accession>A0ABR8XKP7</accession>
<feature type="transmembrane region" description="Helical" evidence="1">
    <location>
        <begin position="134"/>
        <end position="156"/>
    </location>
</feature>
<dbReference type="Proteomes" id="UP000600565">
    <property type="component" value="Unassembled WGS sequence"/>
</dbReference>
<reference evidence="2 3" key="1">
    <citation type="submission" date="2020-08" db="EMBL/GenBank/DDBJ databases">
        <title>A Genomic Blueprint of the Chicken Gut Microbiome.</title>
        <authorList>
            <person name="Gilroy R."/>
            <person name="Ravi A."/>
            <person name="Getino M."/>
            <person name="Pursley I."/>
            <person name="Horton D.L."/>
            <person name="Alikhan N.-F."/>
            <person name="Baker D."/>
            <person name="Gharbi K."/>
            <person name="Hall N."/>
            <person name="Watson M."/>
            <person name="Adriaenssens E.M."/>
            <person name="Foster-Nyarko E."/>
            <person name="Jarju S."/>
            <person name="Secka A."/>
            <person name="Antonio M."/>
            <person name="Oren A."/>
            <person name="Chaudhuri R."/>
            <person name="La Ragione R.M."/>
            <person name="Hildebrand F."/>
            <person name="Pallen M.J."/>
        </authorList>
    </citation>
    <scope>NUCLEOTIDE SEQUENCE [LARGE SCALE GENOMIC DNA]</scope>
    <source>
        <strain evidence="2 3">Sa1YVA6</strain>
    </source>
</reference>
<gene>
    <name evidence="2" type="ORF">H9632_05350</name>
</gene>
<dbReference type="RefSeq" id="WP_191703080.1">
    <property type="nucleotide sequence ID" value="NZ_JACSPW010000003.1"/>
</dbReference>
<feature type="transmembrane region" description="Helical" evidence="1">
    <location>
        <begin position="240"/>
        <end position="262"/>
    </location>
</feature>